<evidence type="ECO:0000313" key="9">
    <source>
        <dbReference type="Ensembl" id="ENSOSIP00000004016.1"/>
    </source>
</evidence>
<reference evidence="9" key="1">
    <citation type="submission" date="2025-08" db="UniProtKB">
        <authorList>
            <consortium name="Ensembl"/>
        </authorList>
    </citation>
    <scope>IDENTIFICATION</scope>
</reference>
<evidence type="ECO:0000256" key="5">
    <source>
        <dbReference type="ARBA" id="ARBA00023136"/>
    </source>
</evidence>
<feature type="transmembrane region" description="Helical" evidence="6">
    <location>
        <begin position="83"/>
        <end position="102"/>
    </location>
</feature>
<feature type="transmembrane region" description="Helical" evidence="6">
    <location>
        <begin position="30"/>
        <end position="47"/>
    </location>
</feature>
<evidence type="ECO:0000259" key="7">
    <source>
        <dbReference type="SMART" id="SM00037"/>
    </source>
</evidence>
<accession>A0A8C8DGI9</accession>
<evidence type="ECO:0000256" key="6">
    <source>
        <dbReference type="SAM" id="Phobius"/>
    </source>
</evidence>
<keyword evidence="5 6" id="KW-0472">Membrane</keyword>
<evidence type="ECO:0000313" key="10">
    <source>
        <dbReference type="Proteomes" id="UP000694383"/>
    </source>
</evidence>
<proteinExistence type="predicted"/>
<name>A0A8C8DGI9_9TELE</name>
<feature type="domain" description="Connexin cysteine-rich" evidence="8">
    <location>
        <begin position="143"/>
        <end position="209"/>
    </location>
</feature>
<dbReference type="InterPro" id="IPR013092">
    <property type="entry name" value="Connexin_N"/>
</dbReference>
<dbReference type="Gene3D" id="1.20.1440.80">
    <property type="entry name" value="Gap junction channel protein cysteine-rich domain"/>
    <property type="match status" value="1"/>
</dbReference>
<dbReference type="PANTHER" id="PTHR11984">
    <property type="entry name" value="CONNEXIN"/>
    <property type="match status" value="1"/>
</dbReference>
<dbReference type="GO" id="GO:0086077">
    <property type="term" value="F:gap junction channel activity involved in AV node cell-bundle of His cell electrical coupling"/>
    <property type="evidence" value="ECO:0007669"/>
    <property type="project" value="TreeGrafter"/>
</dbReference>
<dbReference type="InterPro" id="IPR038359">
    <property type="entry name" value="Connexin_N_sf"/>
</dbReference>
<dbReference type="AlphaFoldDB" id="A0A8C8DGI9"/>
<dbReference type="GO" id="GO:0007267">
    <property type="term" value="P:cell-cell signaling"/>
    <property type="evidence" value="ECO:0007669"/>
    <property type="project" value="TreeGrafter"/>
</dbReference>
<organism evidence="9 10">
    <name type="scientific">Oryzias sinensis</name>
    <name type="common">Chinese medaka</name>
    <dbReference type="NCBI Taxonomy" id="183150"/>
    <lineage>
        <taxon>Eukaryota</taxon>
        <taxon>Metazoa</taxon>
        <taxon>Chordata</taxon>
        <taxon>Craniata</taxon>
        <taxon>Vertebrata</taxon>
        <taxon>Euteleostomi</taxon>
        <taxon>Actinopterygii</taxon>
        <taxon>Neopterygii</taxon>
        <taxon>Teleostei</taxon>
        <taxon>Neoteleostei</taxon>
        <taxon>Acanthomorphata</taxon>
        <taxon>Ovalentaria</taxon>
        <taxon>Atherinomorphae</taxon>
        <taxon>Beloniformes</taxon>
        <taxon>Adrianichthyidae</taxon>
        <taxon>Oryziinae</taxon>
        <taxon>Oryzias</taxon>
    </lineage>
</organism>
<dbReference type="Ensembl" id="ENSOSIT00000004301.1">
    <property type="protein sequence ID" value="ENSOSIP00000004016.1"/>
    <property type="gene ID" value="ENSOSIG00000002706.1"/>
</dbReference>
<dbReference type="InterPro" id="IPR019570">
    <property type="entry name" value="Connexin_CCC"/>
</dbReference>
<keyword evidence="4 6" id="KW-1133">Transmembrane helix</keyword>
<evidence type="ECO:0008006" key="11">
    <source>
        <dbReference type="Google" id="ProtNLM"/>
    </source>
</evidence>
<evidence type="ECO:0000256" key="1">
    <source>
        <dbReference type="ARBA" id="ARBA00004651"/>
    </source>
</evidence>
<evidence type="ECO:0000256" key="4">
    <source>
        <dbReference type="ARBA" id="ARBA00022989"/>
    </source>
</evidence>
<dbReference type="InterPro" id="IPR000500">
    <property type="entry name" value="Connexin"/>
</dbReference>
<comment type="subcellular location">
    <subcellularLocation>
        <location evidence="1">Cell membrane</location>
        <topology evidence="1">Multi-pass membrane protein</topology>
    </subcellularLocation>
</comment>
<dbReference type="GeneTree" id="ENSGT01150000286980"/>
<dbReference type="SMART" id="SM01089">
    <property type="entry name" value="Connexin_CCC"/>
    <property type="match status" value="1"/>
</dbReference>
<dbReference type="SMART" id="SM00037">
    <property type="entry name" value="CNX"/>
    <property type="match status" value="1"/>
</dbReference>
<dbReference type="Pfam" id="PF00029">
    <property type="entry name" value="Connexin"/>
    <property type="match status" value="1"/>
</dbReference>
<evidence type="ECO:0000259" key="8">
    <source>
        <dbReference type="SMART" id="SM01089"/>
    </source>
</evidence>
<dbReference type="GO" id="GO:0005922">
    <property type="term" value="C:connexin complex"/>
    <property type="evidence" value="ECO:0007669"/>
    <property type="project" value="InterPro"/>
</dbReference>
<evidence type="ECO:0000256" key="3">
    <source>
        <dbReference type="ARBA" id="ARBA00022692"/>
    </source>
</evidence>
<sequence>MSVTLDQTLFVFIGKNFETLAKELPMLGRLWLFFMLVFRIVILGTVADDTFSDEQEEFTCNTLQPGCKQVCFNMAFPISMFRFWVFQIILIASPSLLFLLYATHHYEKRKDHDKTCEFSTDNLKNEKRFKNLYKVNLLFRVAVEVGFLVGQWKLYGFDVKEQFECERFPCPKIVDCFTSRPAEKTIFLHFYFSVGVLSIFISILELDFSIFHQSSKTR</sequence>
<feature type="transmembrane region" description="Helical" evidence="6">
    <location>
        <begin position="186"/>
        <end position="208"/>
    </location>
</feature>
<keyword evidence="2" id="KW-1003">Cell membrane</keyword>
<dbReference type="PANTHER" id="PTHR11984:SF5">
    <property type="entry name" value="GAP JUNCTION DELTA-3 PROTEIN"/>
    <property type="match status" value="1"/>
</dbReference>
<reference evidence="9" key="2">
    <citation type="submission" date="2025-09" db="UniProtKB">
        <authorList>
            <consortium name="Ensembl"/>
        </authorList>
    </citation>
    <scope>IDENTIFICATION</scope>
</reference>
<protein>
    <recommendedName>
        <fullName evidence="11">Gap junction protein</fullName>
    </recommendedName>
</protein>
<keyword evidence="10" id="KW-1185">Reference proteome</keyword>
<evidence type="ECO:0000256" key="2">
    <source>
        <dbReference type="ARBA" id="ARBA00022475"/>
    </source>
</evidence>
<feature type="domain" description="Connexin N-terminal" evidence="7">
    <location>
        <begin position="49"/>
        <end position="82"/>
    </location>
</feature>
<dbReference type="Proteomes" id="UP000694383">
    <property type="component" value="Unplaced"/>
</dbReference>
<dbReference type="PRINTS" id="PR00206">
    <property type="entry name" value="CONNEXIN"/>
</dbReference>
<keyword evidence="3 6" id="KW-0812">Transmembrane</keyword>